<feature type="region of interest" description="Disordered" evidence="1">
    <location>
        <begin position="392"/>
        <end position="426"/>
    </location>
</feature>
<gene>
    <name evidence="2" type="ORF">Ciccas_007414</name>
</gene>
<organism evidence="2 3">
    <name type="scientific">Cichlidogyrus casuarinus</name>
    <dbReference type="NCBI Taxonomy" id="1844966"/>
    <lineage>
        <taxon>Eukaryota</taxon>
        <taxon>Metazoa</taxon>
        <taxon>Spiralia</taxon>
        <taxon>Lophotrochozoa</taxon>
        <taxon>Platyhelminthes</taxon>
        <taxon>Monogenea</taxon>
        <taxon>Monopisthocotylea</taxon>
        <taxon>Dactylogyridea</taxon>
        <taxon>Ancyrocephalidae</taxon>
        <taxon>Cichlidogyrus</taxon>
    </lineage>
</organism>
<evidence type="ECO:0000313" key="2">
    <source>
        <dbReference type="EMBL" id="KAL3313976.1"/>
    </source>
</evidence>
<dbReference type="AlphaFoldDB" id="A0ABD2Q5J4"/>
<dbReference type="Proteomes" id="UP001626550">
    <property type="component" value="Unassembled WGS sequence"/>
</dbReference>
<feature type="region of interest" description="Disordered" evidence="1">
    <location>
        <begin position="289"/>
        <end position="365"/>
    </location>
</feature>
<feature type="region of interest" description="Disordered" evidence="1">
    <location>
        <begin position="1101"/>
        <end position="1122"/>
    </location>
</feature>
<keyword evidence="3" id="KW-1185">Reference proteome</keyword>
<accession>A0ABD2Q5J4</accession>
<dbReference type="EMBL" id="JBJKFK010001134">
    <property type="protein sequence ID" value="KAL3313976.1"/>
    <property type="molecule type" value="Genomic_DNA"/>
</dbReference>
<feature type="compositionally biased region" description="Low complexity" evidence="1">
    <location>
        <begin position="298"/>
        <end position="321"/>
    </location>
</feature>
<dbReference type="InterPro" id="IPR009057">
    <property type="entry name" value="Homeodomain-like_sf"/>
</dbReference>
<comment type="caution">
    <text evidence="2">The sequence shown here is derived from an EMBL/GenBank/DDBJ whole genome shotgun (WGS) entry which is preliminary data.</text>
</comment>
<sequence>MKRRHESYSNQLKIEAFLSLKEGKSPTFISRQLGIPRSTICHWFRHDHDLQLTIDRCLASPEGDPGSPPTLEECLLDFYLENRKMGTTLSDEDLLKNGHTFARVLGVPYHKIDEQWLKKWKSKWKDKLEASNTETESKTPKLEKTEVKTEQKLITKTPTIKIEAVTTSAAPMTATTVQSSLQTASTTVLSNSGLPAPITIPAGQSPMLWLVNGNYYAIAPGTASLQNPLVSGTSLVRGVPPLVQSTMPGTSFLNTGTGGTQFFTPASIGAASGQLIMTSPNQSVLTSVSNGSLVQSQPTVTSTPTNLTKKTSKTSPSITKTTETESDSDAKSTHKLGRIKKEEPTKNQMPQYASGKNLNSNSGTQLVRRKYCKSGLYKRRNLLRTVSEKKFQSLKESDMEKSDEDDDEDEEEDEEEHSELEVNQIDVDQYLTIRDEDRSKLIDLYEAGEDYRAFAKQLGMAKGTADKIIKKGRRSMKPRGGKRAACTKLTDEMVSNMIQALEENSSVTLKQLKDCYAPHVHLNTVKRHICREFKLKRTELCKYKRIFSKNQPVPLSFAQMKTKNEPDIDCVPTDLSIHKPPSPEVEIVDGASQQKRKARVSGPRRKYVTYTLEEKQMTLRCVMAGVSQTAASRAIQVPRTTLRNWMEHYNCMTNPVIRCLVQSDSPLYQRRVTVHALPLLGRCVKDYFWDKKNGDSLILCDEALQMVAAYFSRLLGVGDEFRGMLANRWISRWKQQLLINNSYFGVSAQAISRSKALAGCFTQAPNLDQLAQEADLTLDQLQALFKKEISAKAATQWIFNWVQRTKPATNDHPLDKDGKLVAILNDSIFHEVMNTNPTCWTMRAPEKAYRRSQRMLTIYNRSRNCKFCHSRLLVLQVYKNDEQVADLVRDMLTLKSKILSRKPNMDGGEGGVAENGDIEDCQDALLLLSSQHHIKRFQKPATLLIEHKPIGIYIPSQFQAPEWDEEESDEEMDLVDCEVRDPKPEVSSKKSEVSVSQVHKSSLASIQIDTQYFSGHANGHDKADFSDDSMSLPPLEPLSCLRYDSFDHWPDFILGKNDQGALCKHCLIERTDVLCSKCHVSLCFRPESNCFRAYHQTSTENPDDADCPSQESSSVPQFNGSDCSAMQFPDQFQI</sequence>
<dbReference type="Gene3D" id="1.10.10.10">
    <property type="entry name" value="Winged helix-like DNA-binding domain superfamily/Winged helix DNA-binding domain"/>
    <property type="match status" value="3"/>
</dbReference>
<evidence type="ECO:0000313" key="3">
    <source>
        <dbReference type="Proteomes" id="UP001626550"/>
    </source>
</evidence>
<proteinExistence type="predicted"/>
<protein>
    <submittedName>
        <fullName evidence="2">Uncharacterized protein</fullName>
    </submittedName>
</protein>
<evidence type="ECO:0000256" key="1">
    <source>
        <dbReference type="SAM" id="MobiDB-lite"/>
    </source>
</evidence>
<dbReference type="SUPFAM" id="SSF46689">
    <property type="entry name" value="Homeodomain-like"/>
    <property type="match status" value="1"/>
</dbReference>
<feature type="compositionally biased region" description="Polar residues" evidence="1">
    <location>
        <begin position="346"/>
        <end position="365"/>
    </location>
</feature>
<feature type="compositionally biased region" description="Acidic residues" evidence="1">
    <location>
        <begin position="401"/>
        <end position="418"/>
    </location>
</feature>
<dbReference type="InterPro" id="IPR036388">
    <property type="entry name" value="WH-like_DNA-bd_sf"/>
</dbReference>
<feature type="compositionally biased region" description="Polar residues" evidence="1">
    <location>
        <begin position="1109"/>
        <end position="1122"/>
    </location>
</feature>
<reference evidence="2 3" key="1">
    <citation type="submission" date="2024-11" db="EMBL/GenBank/DDBJ databases">
        <title>Adaptive evolution of stress response genes in parasites aligns with host niche diversity.</title>
        <authorList>
            <person name="Hahn C."/>
            <person name="Resl P."/>
        </authorList>
    </citation>
    <scope>NUCLEOTIDE SEQUENCE [LARGE SCALE GENOMIC DNA]</scope>
    <source>
        <strain evidence="2">EGGRZ-B1_66</strain>
        <tissue evidence="2">Body</tissue>
    </source>
</reference>
<name>A0ABD2Q5J4_9PLAT</name>